<dbReference type="EMBL" id="CM046394">
    <property type="protein sequence ID" value="KAI8544948.1"/>
    <property type="molecule type" value="Genomic_DNA"/>
</dbReference>
<evidence type="ECO:0000313" key="2">
    <source>
        <dbReference type="Proteomes" id="UP001062846"/>
    </source>
</evidence>
<organism evidence="1 2">
    <name type="scientific">Rhododendron molle</name>
    <name type="common">Chinese azalea</name>
    <name type="synonym">Azalea mollis</name>
    <dbReference type="NCBI Taxonomy" id="49168"/>
    <lineage>
        <taxon>Eukaryota</taxon>
        <taxon>Viridiplantae</taxon>
        <taxon>Streptophyta</taxon>
        <taxon>Embryophyta</taxon>
        <taxon>Tracheophyta</taxon>
        <taxon>Spermatophyta</taxon>
        <taxon>Magnoliopsida</taxon>
        <taxon>eudicotyledons</taxon>
        <taxon>Gunneridae</taxon>
        <taxon>Pentapetalae</taxon>
        <taxon>asterids</taxon>
        <taxon>Ericales</taxon>
        <taxon>Ericaceae</taxon>
        <taxon>Ericoideae</taxon>
        <taxon>Rhodoreae</taxon>
        <taxon>Rhododendron</taxon>
    </lineage>
</organism>
<name>A0ACC0MXC7_RHOML</name>
<comment type="caution">
    <text evidence="1">The sequence shown here is derived from an EMBL/GenBank/DDBJ whole genome shotgun (WGS) entry which is preliminary data.</text>
</comment>
<dbReference type="Proteomes" id="UP001062846">
    <property type="component" value="Chromosome 7"/>
</dbReference>
<proteinExistence type="predicted"/>
<accession>A0ACC0MXC7</accession>
<gene>
    <name evidence="1" type="ORF">RHMOL_Rhmol07G0005100</name>
</gene>
<reference evidence="1" key="1">
    <citation type="submission" date="2022-02" db="EMBL/GenBank/DDBJ databases">
        <title>Plant Genome Project.</title>
        <authorList>
            <person name="Zhang R.-G."/>
        </authorList>
    </citation>
    <scope>NUCLEOTIDE SEQUENCE</scope>
    <source>
        <strain evidence="1">AT1</strain>
    </source>
</reference>
<protein>
    <submittedName>
        <fullName evidence="1">Uncharacterized protein</fullName>
    </submittedName>
</protein>
<keyword evidence="2" id="KW-1185">Reference proteome</keyword>
<evidence type="ECO:0000313" key="1">
    <source>
        <dbReference type="EMBL" id="KAI8544948.1"/>
    </source>
</evidence>
<sequence>MNMLTTSMKFAYEEELGVGLISGYVVESIKLRNGKSMGHLVGLPSPIEDRDSNFDGLPVFPGCEAITL</sequence>